<name>A0ABQ9XVX9_9EUKA</name>
<comment type="caution">
    <text evidence="9">The sequence shown here is derived from an EMBL/GenBank/DDBJ whole genome shotgun (WGS) entry which is preliminary data.</text>
</comment>
<evidence type="ECO:0000256" key="4">
    <source>
        <dbReference type="ARBA" id="ARBA00023212"/>
    </source>
</evidence>
<feature type="transmembrane region" description="Helical" evidence="7">
    <location>
        <begin position="1001"/>
        <end position="1023"/>
    </location>
</feature>
<dbReference type="PANTHER" id="PTHR19302">
    <property type="entry name" value="GAMMA TUBULIN COMPLEX PROTEIN"/>
    <property type="match status" value="1"/>
</dbReference>
<feature type="region of interest" description="Disordered" evidence="6">
    <location>
        <begin position="299"/>
        <end position="337"/>
    </location>
</feature>
<dbReference type="EMBL" id="JARBJD010000065">
    <property type="protein sequence ID" value="KAK2955621.1"/>
    <property type="molecule type" value="Genomic_DNA"/>
</dbReference>
<evidence type="ECO:0000256" key="7">
    <source>
        <dbReference type="SAM" id="Phobius"/>
    </source>
</evidence>
<dbReference type="InterPro" id="IPR007259">
    <property type="entry name" value="GCP"/>
</dbReference>
<gene>
    <name evidence="9" type="ORF">BLNAU_9480</name>
</gene>
<keyword evidence="4" id="KW-0206">Cytoskeleton</keyword>
<organism evidence="9 10">
    <name type="scientific">Blattamonas nauphoetae</name>
    <dbReference type="NCBI Taxonomy" id="2049346"/>
    <lineage>
        <taxon>Eukaryota</taxon>
        <taxon>Metamonada</taxon>
        <taxon>Preaxostyla</taxon>
        <taxon>Oxymonadida</taxon>
        <taxon>Blattamonas</taxon>
    </lineage>
</organism>
<evidence type="ECO:0000313" key="10">
    <source>
        <dbReference type="Proteomes" id="UP001281761"/>
    </source>
</evidence>
<feature type="region of interest" description="Disordered" evidence="6">
    <location>
        <begin position="402"/>
        <end position="422"/>
    </location>
</feature>
<dbReference type="InterPro" id="IPR042241">
    <property type="entry name" value="GCP_C_sf"/>
</dbReference>
<keyword evidence="5" id="KW-0175">Coiled coil</keyword>
<evidence type="ECO:0000259" key="8">
    <source>
        <dbReference type="Pfam" id="PF17681"/>
    </source>
</evidence>
<evidence type="ECO:0000256" key="5">
    <source>
        <dbReference type="SAM" id="Coils"/>
    </source>
</evidence>
<protein>
    <recommendedName>
        <fullName evidence="8">Gamma tubulin complex component protein N-terminal domain-containing protein</fullName>
    </recommendedName>
</protein>
<feature type="region of interest" description="Disordered" evidence="6">
    <location>
        <begin position="677"/>
        <end position="699"/>
    </location>
</feature>
<keyword evidence="7" id="KW-1133">Transmembrane helix</keyword>
<feature type="compositionally biased region" description="Basic and acidic residues" evidence="6">
    <location>
        <begin position="406"/>
        <end position="422"/>
    </location>
</feature>
<proteinExistence type="predicted"/>
<dbReference type="InterPro" id="IPR041470">
    <property type="entry name" value="GCP_N"/>
</dbReference>
<keyword evidence="3" id="KW-0493">Microtubule</keyword>
<feature type="compositionally biased region" description="Polar residues" evidence="6">
    <location>
        <begin position="310"/>
        <end position="323"/>
    </location>
</feature>
<keyword evidence="7" id="KW-0812">Transmembrane</keyword>
<feature type="coiled-coil region" evidence="5">
    <location>
        <begin position="144"/>
        <end position="171"/>
    </location>
</feature>
<dbReference type="Proteomes" id="UP001281761">
    <property type="component" value="Unassembled WGS sequence"/>
</dbReference>
<evidence type="ECO:0000313" key="9">
    <source>
        <dbReference type="EMBL" id="KAK2955621.1"/>
    </source>
</evidence>
<reference evidence="9 10" key="1">
    <citation type="journal article" date="2022" name="bioRxiv">
        <title>Genomics of Preaxostyla Flagellates Illuminates Evolutionary Transitions and the Path Towards Mitochondrial Loss.</title>
        <authorList>
            <person name="Novak L.V.F."/>
            <person name="Treitli S.C."/>
            <person name="Pyrih J."/>
            <person name="Halakuc P."/>
            <person name="Pipaliya S.V."/>
            <person name="Vacek V."/>
            <person name="Brzon O."/>
            <person name="Soukal P."/>
            <person name="Eme L."/>
            <person name="Dacks J.B."/>
            <person name="Karnkowska A."/>
            <person name="Elias M."/>
            <person name="Hampl V."/>
        </authorList>
    </citation>
    <scope>NUCLEOTIDE SEQUENCE [LARGE SCALE GENOMIC DNA]</scope>
    <source>
        <strain evidence="9">NAU3</strain>
        <tissue evidence="9">Gut</tissue>
    </source>
</reference>
<feature type="compositionally biased region" description="Basic and acidic residues" evidence="6">
    <location>
        <begin position="299"/>
        <end position="309"/>
    </location>
</feature>
<keyword evidence="10" id="KW-1185">Reference proteome</keyword>
<keyword evidence="7" id="KW-0472">Membrane</keyword>
<dbReference type="Gene3D" id="1.20.120.1900">
    <property type="entry name" value="Gamma-tubulin complex, C-terminal domain"/>
    <property type="match status" value="1"/>
</dbReference>
<sequence length="1141" mass="132093">MNTPQFRRECIHTLLGIPTAYHSYDRVTQFMHITNVPLLHGGKSRLSIGQINFLTDETTTENLSSYVNSGFVGFPIGPDLLSYLHDSAQLCDKQTQPFITSVWNECYQSYLKMLKIWMSDGVICDPFKELFIVSDIRDSSLDPLGRKERKKQRKKEQKARKRARLERFMERDEQSDHEVQEEEVTSDPIDSLFKIHIDQSKIPAFLLNLDTSHTVPTDSVIHRIVRSGEWIRLRKEYETKNQKIVKWDPALFTSGRKTSERPTGYYSQSLPMDYVPPEIHEDEMHPFWRMKKREKEWNERHKAKDDKRPTTQTTEPSKLTLSSEDPIDEAPTMLVDEPPPVTTIVETIKPDLLQIVPVDEQELDKSEVLLDVDTFWKNELAQFNKLSFEKVERAKQSRQQVEEEIQSDKKREEEIQSNLKKERETYRSDLQQQIREKNAQLEKLKEIERTNSEQNQAYSTQQQQIIALQEMLAKGDVNSQTLAELRKNISETAGMTQVRTMLDIFAAQFSELERKDRMLKWQRRRRGWTENESDGPNQLLYERMQVKSRRDEQIKRIRGVFLEGDDELHDEWAFWLTEEDWKEKVEQMKIAMGRMAPRPETMLKDETEEQKNDETDVNSVASEVSSVVLSPDISSHTPFSRLHHPPEVDSPLLQSTSRFIPVQPEGDSLMMRDDDPFVEDQHPNQETVESDTPIERESTPQSITLEKDPAELFVTFDAPPLDANEPVSLQNPFLKDDSTKPMSRGAWECVCGGMEERVKTATIISPIADLLSKRSYSILSRQALSLFIRQHSLLETFHTITTHLLGLDGTFLSSFAEMWVTKMYASGISDILLSSRPEDGAGREGEQVVHVMEMDRISVILRRLFELEMGVGSIREQEKEELQIDQSLPNVVLRNLLEDTLKEQEEESTRFKTDWLRMVCVLDTRLSISLWLAIPDNHPLTIFFSQSSIEVYTAINHLLFTLSRLSSLLTSPALQNQRSLFNSRLRRDRSPMFLYLTRFKIVQFVNTCMAAVGMAVSTVLDVFKRAMLKSSNLDELIIAHQRLLSQLSHLLASALLPHFHSLFKIIFKTVRFFDDAANQPETAFAASQAFQKCTEQWDAHYRKLLATVEQMEEQTIDLGVDTKQLAENSIVHHLYTQLGND</sequence>
<evidence type="ECO:0000256" key="3">
    <source>
        <dbReference type="ARBA" id="ARBA00022701"/>
    </source>
</evidence>
<keyword evidence="2" id="KW-0963">Cytoplasm</keyword>
<comment type="subcellular location">
    <subcellularLocation>
        <location evidence="1">Cytoplasm</location>
        <location evidence="1">Cytoskeleton</location>
    </subcellularLocation>
</comment>
<accession>A0ABQ9XVX9</accession>
<dbReference type="Pfam" id="PF17681">
    <property type="entry name" value="GCP_N_terminal"/>
    <property type="match status" value="1"/>
</dbReference>
<evidence type="ECO:0000256" key="1">
    <source>
        <dbReference type="ARBA" id="ARBA00004245"/>
    </source>
</evidence>
<evidence type="ECO:0000256" key="2">
    <source>
        <dbReference type="ARBA" id="ARBA00022490"/>
    </source>
</evidence>
<evidence type="ECO:0000256" key="6">
    <source>
        <dbReference type="SAM" id="MobiDB-lite"/>
    </source>
</evidence>
<feature type="domain" description="Gamma tubulin complex component protein N-terminal" evidence="8">
    <location>
        <begin position="78"/>
        <end position="140"/>
    </location>
</feature>